<dbReference type="RefSeq" id="WP_253476353.1">
    <property type="nucleotide sequence ID" value="NZ_JALJXV010000003.1"/>
</dbReference>
<reference evidence="1" key="1">
    <citation type="submission" date="2022-03" db="EMBL/GenBank/DDBJ databases">
        <title>Genomic Encyclopedia of Type Strains, Phase III (KMG-III): the genomes of soil and plant-associated and newly described type strains.</title>
        <authorList>
            <person name="Whitman W."/>
        </authorList>
    </citation>
    <scope>NUCLEOTIDE SEQUENCE</scope>
    <source>
        <strain evidence="1">ANL 6-2</strain>
    </source>
</reference>
<sequence length="100" mass="10906">MSRVDPKVLQSLRADLKSIVNYNIEGEYDDFLENFGAVVARAGVEAADLDAAKETLDRRLDLAGPQHTASQMCVDAARALARISDGHIYCALVRIQDACL</sequence>
<protein>
    <submittedName>
        <fullName evidence="1">Uncharacterized protein</fullName>
    </submittedName>
</protein>
<comment type="caution">
    <text evidence="1">The sequence shown here is derived from an EMBL/GenBank/DDBJ whole genome shotgun (WGS) entry which is preliminary data.</text>
</comment>
<accession>A0AAE3KB93</accession>
<keyword evidence="2" id="KW-1185">Reference proteome</keyword>
<gene>
    <name evidence="1" type="ORF">J2T57_001493</name>
</gene>
<evidence type="ECO:0000313" key="1">
    <source>
        <dbReference type="EMBL" id="MCP1674391.1"/>
    </source>
</evidence>
<dbReference type="AlphaFoldDB" id="A0AAE3KB93"/>
<proteinExistence type="predicted"/>
<evidence type="ECO:0000313" key="2">
    <source>
        <dbReference type="Proteomes" id="UP001205843"/>
    </source>
</evidence>
<name>A0AAE3KB93_9GAMM</name>
<organism evidence="1 2">
    <name type="scientific">Natronocella acetinitrilica</name>
    <dbReference type="NCBI Taxonomy" id="414046"/>
    <lineage>
        <taxon>Bacteria</taxon>
        <taxon>Pseudomonadati</taxon>
        <taxon>Pseudomonadota</taxon>
        <taxon>Gammaproteobacteria</taxon>
        <taxon>Chromatiales</taxon>
        <taxon>Ectothiorhodospiraceae</taxon>
        <taxon>Natronocella</taxon>
    </lineage>
</organism>
<dbReference type="Proteomes" id="UP001205843">
    <property type="component" value="Unassembled WGS sequence"/>
</dbReference>
<dbReference type="EMBL" id="JALJXV010000003">
    <property type="protein sequence ID" value="MCP1674391.1"/>
    <property type="molecule type" value="Genomic_DNA"/>
</dbReference>